<accession>A0A4V2X699</accession>
<dbReference type="GO" id="GO:0008270">
    <property type="term" value="F:zinc ion binding"/>
    <property type="evidence" value="ECO:0007669"/>
    <property type="project" value="InterPro"/>
</dbReference>
<dbReference type="InterPro" id="IPR016192">
    <property type="entry name" value="APOBEC/CMP_deaminase_Zn-bd"/>
</dbReference>
<dbReference type="PANTHER" id="PTHR11079:SF203">
    <property type="entry name" value="CMP_DCMP-TYPE DEAMINASE DOMAIN-CONTAINING PROTEIN"/>
    <property type="match status" value="1"/>
</dbReference>
<feature type="chain" id="PRO_5020442190" evidence="3">
    <location>
        <begin position="26"/>
        <end position="193"/>
    </location>
</feature>
<sequence>MNKTRRKLLATLGVMSISMSFITQAGEKKTQIINNILSKQEITEHEKYMREAIKEAIKNPKYPFGAVIVNRNNGEILSCGVNTGRSNPILHGEIQAINHYITQYGNQGWENVALYTTGEPCSMCMSALAWIGIREVIWATSISVIRNAGIRQIDISAHEIAERASSFYNPITLVGGILANETDKLFLERKRGK</sequence>
<dbReference type="EMBL" id="PUJY01000033">
    <property type="protein sequence ID" value="TDB51255.1"/>
    <property type="molecule type" value="Genomic_DNA"/>
</dbReference>
<dbReference type="PROSITE" id="PS00903">
    <property type="entry name" value="CYT_DCMP_DEAMINASES_1"/>
    <property type="match status" value="1"/>
</dbReference>
<dbReference type="AlphaFoldDB" id="A0A4V2X699"/>
<evidence type="ECO:0000256" key="2">
    <source>
        <dbReference type="ARBA" id="ARBA00022833"/>
    </source>
</evidence>
<evidence type="ECO:0000313" key="6">
    <source>
        <dbReference type="Proteomes" id="UP000295598"/>
    </source>
</evidence>
<dbReference type="PANTHER" id="PTHR11079">
    <property type="entry name" value="CYTOSINE DEAMINASE FAMILY MEMBER"/>
    <property type="match status" value="1"/>
</dbReference>
<dbReference type="GO" id="GO:0052717">
    <property type="term" value="F:tRNA-specific adenosine-34 deaminase activity"/>
    <property type="evidence" value="ECO:0007669"/>
    <property type="project" value="TreeGrafter"/>
</dbReference>
<keyword evidence="3" id="KW-0732">Signal</keyword>
<evidence type="ECO:0000313" key="5">
    <source>
        <dbReference type="EMBL" id="TDB51255.1"/>
    </source>
</evidence>
<proteinExistence type="predicted"/>
<dbReference type="SUPFAM" id="SSF53927">
    <property type="entry name" value="Cytidine deaminase-like"/>
    <property type="match status" value="1"/>
</dbReference>
<feature type="signal peptide" evidence="3">
    <location>
        <begin position="1"/>
        <end position="25"/>
    </location>
</feature>
<dbReference type="PROSITE" id="PS51747">
    <property type="entry name" value="CYT_DCMP_DEAMINASES_2"/>
    <property type="match status" value="1"/>
</dbReference>
<organism evidence="5 6">
    <name type="scientific">Photorhabdus khanii subsp. guanajuatensis</name>
    <dbReference type="NCBI Taxonomy" id="2100166"/>
    <lineage>
        <taxon>Bacteria</taxon>
        <taxon>Pseudomonadati</taxon>
        <taxon>Pseudomonadota</taxon>
        <taxon>Gammaproteobacteria</taxon>
        <taxon>Enterobacterales</taxon>
        <taxon>Morganellaceae</taxon>
        <taxon>Photorhabdus</taxon>
    </lineage>
</organism>
<dbReference type="InterPro" id="IPR002125">
    <property type="entry name" value="CMP_dCMP_dom"/>
</dbReference>
<protein>
    <submittedName>
        <fullName evidence="5">Nucleoside deaminase</fullName>
    </submittedName>
</protein>
<dbReference type="RefSeq" id="WP_132355424.1">
    <property type="nucleotide sequence ID" value="NZ_CAWOJO010000033.1"/>
</dbReference>
<dbReference type="Pfam" id="PF00383">
    <property type="entry name" value="dCMP_cyt_deam_1"/>
    <property type="match status" value="1"/>
</dbReference>
<keyword evidence="1" id="KW-0479">Metal-binding</keyword>
<evidence type="ECO:0000256" key="1">
    <source>
        <dbReference type="ARBA" id="ARBA00022723"/>
    </source>
</evidence>
<reference evidence="5 6" key="1">
    <citation type="journal article" date="2019" name="Int. J. Syst. Evol. Microbiol.">
        <title>Photorhabdus khanii subsp. guanajuatensis subsp. nov., isolated from Heterorhabditis atacamensis, and Photorhabdus luminescens subsp. mexicana subsp. nov., isolated from Heterorhabditis mexicana entomopathogenic nematodes.</title>
        <authorList>
            <person name="Machado R.A.R."/>
            <person name="Bruno P."/>
            <person name="Arce C.C.M."/>
            <person name="Liechti N."/>
            <person name="Kohler A."/>
            <person name="Bernal J."/>
            <person name="Bruggmann R."/>
            <person name="Turlings T.C.J."/>
        </authorList>
    </citation>
    <scope>NUCLEOTIDE SEQUENCE [LARGE SCALE GENOMIC DNA]</scope>
    <source>
        <strain evidence="5 6">MEX20-17</strain>
    </source>
</reference>
<evidence type="ECO:0000256" key="3">
    <source>
        <dbReference type="SAM" id="SignalP"/>
    </source>
</evidence>
<dbReference type="GO" id="GO:0002100">
    <property type="term" value="P:tRNA wobble adenosine to inosine editing"/>
    <property type="evidence" value="ECO:0007669"/>
    <property type="project" value="TreeGrafter"/>
</dbReference>
<dbReference type="CDD" id="cd01285">
    <property type="entry name" value="nucleoside_deaminase"/>
    <property type="match status" value="1"/>
</dbReference>
<name>A0A4V2X699_9GAMM</name>
<evidence type="ECO:0000259" key="4">
    <source>
        <dbReference type="PROSITE" id="PS51747"/>
    </source>
</evidence>
<keyword evidence="2" id="KW-0862">Zinc</keyword>
<gene>
    <name evidence="5" type="ORF">C5467_17055</name>
</gene>
<comment type="caution">
    <text evidence="5">The sequence shown here is derived from an EMBL/GenBank/DDBJ whole genome shotgun (WGS) entry which is preliminary data.</text>
</comment>
<dbReference type="InterPro" id="IPR016193">
    <property type="entry name" value="Cytidine_deaminase-like"/>
</dbReference>
<dbReference type="Proteomes" id="UP000295598">
    <property type="component" value="Unassembled WGS sequence"/>
</dbReference>
<feature type="domain" description="CMP/dCMP-type deaminase" evidence="4">
    <location>
        <begin position="43"/>
        <end position="152"/>
    </location>
</feature>
<dbReference type="Gene3D" id="3.40.140.10">
    <property type="entry name" value="Cytidine Deaminase, domain 2"/>
    <property type="match status" value="1"/>
</dbReference>